<feature type="compositionally biased region" description="Polar residues" evidence="1">
    <location>
        <begin position="65"/>
        <end position="80"/>
    </location>
</feature>
<sequence>MRCINFAELKNADLIKTRTTVQPYTSRHAYTSYFQRLGQSAPTTDRPGSSRQPTETDEHERMLTTRLSFNGDTNTTQAQITVPGPPAPLAPPPPPLCLKINSELESHPCFPPQRFATGSSRGPLLGPYILHKIGCTTLNPFGMTLSANG</sequence>
<evidence type="ECO:0000313" key="3">
    <source>
        <dbReference type="Proteomes" id="UP000325081"/>
    </source>
</evidence>
<feature type="compositionally biased region" description="Polar residues" evidence="1">
    <location>
        <begin position="36"/>
        <end position="53"/>
    </location>
</feature>
<comment type="caution">
    <text evidence="2">The sequence shown here is derived from an EMBL/GenBank/DDBJ whole genome shotgun (WGS) entry which is preliminary data.</text>
</comment>
<evidence type="ECO:0000256" key="1">
    <source>
        <dbReference type="SAM" id="MobiDB-lite"/>
    </source>
</evidence>
<keyword evidence="3" id="KW-1185">Reference proteome</keyword>
<feature type="compositionally biased region" description="Basic and acidic residues" evidence="1">
    <location>
        <begin position="54"/>
        <end position="63"/>
    </location>
</feature>
<name>A0A5A7R4V8_STRAF</name>
<protein>
    <submittedName>
        <fullName evidence="2">Transducin/WD40 repeat-like superfamily protein</fullName>
    </submittedName>
</protein>
<reference evidence="3" key="1">
    <citation type="journal article" date="2019" name="Curr. Biol.">
        <title>Genome Sequence of Striga asiatica Provides Insight into the Evolution of Plant Parasitism.</title>
        <authorList>
            <person name="Yoshida S."/>
            <person name="Kim S."/>
            <person name="Wafula E.K."/>
            <person name="Tanskanen J."/>
            <person name="Kim Y.M."/>
            <person name="Honaas L."/>
            <person name="Yang Z."/>
            <person name="Spallek T."/>
            <person name="Conn C.E."/>
            <person name="Ichihashi Y."/>
            <person name="Cheong K."/>
            <person name="Cui S."/>
            <person name="Der J.P."/>
            <person name="Gundlach H."/>
            <person name="Jiao Y."/>
            <person name="Hori C."/>
            <person name="Ishida J.K."/>
            <person name="Kasahara H."/>
            <person name="Kiba T."/>
            <person name="Kim M.S."/>
            <person name="Koo N."/>
            <person name="Laohavisit A."/>
            <person name="Lee Y.H."/>
            <person name="Lumba S."/>
            <person name="McCourt P."/>
            <person name="Mortimer J.C."/>
            <person name="Mutuku J.M."/>
            <person name="Nomura T."/>
            <person name="Sasaki-Sekimoto Y."/>
            <person name="Seto Y."/>
            <person name="Wang Y."/>
            <person name="Wakatake T."/>
            <person name="Sakakibara H."/>
            <person name="Demura T."/>
            <person name="Yamaguchi S."/>
            <person name="Yoneyama K."/>
            <person name="Manabe R.I."/>
            <person name="Nelson D.C."/>
            <person name="Schulman A.H."/>
            <person name="Timko M.P."/>
            <person name="dePamphilis C.W."/>
            <person name="Choi D."/>
            <person name="Shirasu K."/>
        </authorList>
    </citation>
    <scope>NUCLEOTIDE SEQUENCE [LARGE SCALE GENOMIC DNA]</scope>
    <source>
        <strain evidence="3">cv. UVA1</strain>
    </source>
</reference>
<feature type="compositionally biased region" description="Pro residues" evidence="1">
    <location>
        <begin position="83"/>
        <end position="93"/>
    </location>
</feature>
<dbReference type="Proteomes" id="UP000325081">
    <property type="component" value="Unassembled WGS sequence"/>
</dbReference>
<gene>
    <name evidence="2" type="ORF">STAS_29165</name>
</gene>
<feature type="region of interest" description="Disordered" evidence="1">
    <location>
        <begin position="36"/>
        <end position="93"/>
    </location>
</feature>
<proteinExistence type="predicted"/>
<dbReference type="AlphaFoldDB" id="A0A5A7R4V8"/>
<dbReference type="EMBL" id="BKCP01009848">
    <property type="protein sequence ID" value="GER51757.1"/>
    <property type="molecule type" value="Genomic_DNA"/>
</dbReference>
<accession>A0A5A7R4V8</accession>
<organism evidence="2 3">
    <name type="scientific">Striga asiatica</name>
    <name type="common">Asiatic witchweed</name>
    <name type="synonym">Buchnera asiatica</name>
    <dbReference type="NCBI Taxonomy" id="4170"/>
    <lineage>
        <taxon>Eukaryota</taxon>
        <taxon>Viridiplantae</taxon>
        <taxon>Streptophyta</taxon>
        <taxon>Embryophyta</taxon>
        <taxon>Tracheophyta</taxon>
        <taxon>Spermatophyta</taxon>
        <taxon>Magnoliopsida</taxon>
        <taxon>eudicotyledons</taxon>
        <taxon>Gunneridae</taxon>
        <taxon>Pentapetalae</taxon>
        <taxon>asterids</taxon>
        <taxon>lamiids</taxon>
        <taxon>Lamiales</taxon>
        <taxon>Orobanchaceae</taxon>
        <taxon>Buchnereae</taxon>
        <taxon>Striga</taxon>
    </lineage>
</organism>
<evidence type="ECO:0000313" key="2">
    <source>
        <dbReference type="EMBL" id="GER51757.1"/>
    </source>
</evidence>